<reference evidence="1 2" key="1">
    <citation type="submission" date="2020-01" db="EMBL/GenBank/DDBJ databases">
        <title>Draft genome sequence of Aspergillus lentulus IFM 60648.</title>
        <authorList>
            <person name="Takahashi H."/>
            <person name="Yaguchi T."/>
        </authorList>
    </citation>
    <scope>NUCLEOTIDE SEQUENCE [LARGE SCALE GENOMIC DNA]</scope>
    <source>
        <strain evidence="1 2">IFM 60648</strain>
    </source>
</reference>
<organism evidence="1 2">
    <name type="scientific">Aspergillus lentulus</name>
    <dbReference type="NCBI Taxonomy" id="293939"/>
    <lineage>
        <taxon>Eukaryota</taxon>
        <taxon>Fungi</taxon>
        <taxon>Dikarya</taxon>
        <taxon>Ascomycota</taxon>
        <taxon>Pezizomycotina</taxon>
        <taxon>Eurotiomycetes</taxon>
        <taxon>Eurotiomycetidae</taxon>
        <taxon>Eurotiales</taxon>
        <taxon>Aspergillaceae</taxon>
        <taxon>Aspergillus</taxon>
        <taxon>Aspergillus subgen. Fumigati</taxon>
    </lineage>
</organism>
<dbReference type="Proteomes" id="UP000465220">
    <property type="component" value="Unassembled WGS sequence"/>
</dbReference>
<proteinExistence type="predicted"/>
<protein>
    <submittedName>
        <fullName evidence="1">Uncharacterized protein</fullName>
    </submittedName>
</protein>
<gene>
    <name evidence="1" type="ORF">IFM60648_07078</name>
</gene>
<dbReference type="EMBL" id="BLKI01000045">
    <property type="protein sequence ID" value="GFF84588.1"/>
    <property type="molecule type" value="Genomic_DNA"/>
</dbReference>
<accession>A0ABQ1AMD0</accession>
<sequence>MDDPIVSAADLFLLEDSPLSPDAQREQIFGEFMTLGVDGQQSYKDQQEQRGFRWSVLMPEERGILERVRQPVPERIREWTPWLRTCYEPSTEAAFSRIVDRLESQFGGQIIILNNHALYNFGPDWHKIFLRIPQLLEYWDSAEGYHERLQEALRAESDFDEEREDNITWEDEGDYLYYYWALVVGRIHIVDKTTMASEGRNAGKVRIVWFDAFGRAVRSYRAELGYAADITAVDNPMLDEHSCWVHGPRSLKPGFWPFRICCHYHATARWLKRAQKSKYLSLVARSDILVPISDTFEHLLDRPSVHNIL</sequence>
<comment type="caution">
    <text evidence="1">The sequence shown here is derived from an EMBL/GenBank/DDBJ whole genome shotgun (WGS) entry which is preliminary data.</text>
</comment>
<evidence type="ECO:0000313" key="1">
    <source>
        <dbReference type="EMBL" id="GFF84588.1"/>
    </source>
</evidence>
<evidence type="ECO:0000313" key="2">
    <source>
        <dbReference type="Proteomes" id="UP000465220"/>
    </source>
</evidence>
<keyword evidence="2" id="KW-1185">Reference proteome</keyword>
<name>A0ABQ1AMD0_ASPLE</name>